<keyword evidence="3" id="KW-1185">Reference proteome</keyword>
<keyword evidence="1" id="KW-1133">Transmembrane helix</keyword>
<dbReference type="RefSeq" id="WP_044488270.1">
    <property type="nucleotide sequence ID" value="NZ_CP132921.1"/>
</dbReference>
<accession>A0ABY9QWQ1</accession>
<feature type="transmembrane region" description="Helical" evidence="1">
    <location>
        <begin position="89"/>
        <end position="110"/>
    </location>
</feature>
<keyword evidence="1" id="KW-0812">Transmembrane</keyword>
<gene>
    <name evidence="2" type="ORF">RAH46_11020</name>
</gene>
<evidence type="ECO:0000313" key="3">
    <source>
        <dbReference type="Proteomes" id="UP001183127"/>
    </source>
</evidence>
<organism evidence="2 3">
    <name type="scientific">Pseudomonas entomophila</name>
    <dbReference type="NCBI Taxonomy" id="312306"/>
    <lineage>
        <taxon>Bacteria</taxon>
        <taxon>Pseudomonadati</taxon>
        <taxon>Pseudomonadota</taxon>
        <taxon>Gammaproteobacteria</taxon>
        <taxon>Pseudomonadales</taxon>
        <taxon>Pseudomonadaceae</taxon>
        <taxon>Pseudomonas</taxon>
    </lineage>
</organism>
<protein>
    <submittedName>
        <fullName evidence="2">Phage abortive infection protein</fullName>
    </submittedName>
</protein>
<feature type="transmembrane region" description="Helical" evidence="1">
    <location>
        <begin position="44"/>
        <end position="63"/>
    </location>
</feature>
<dbReference type="GeneID" id="32806734"/>
<proteinExistence type="predicted"/>
<name>A0ABY9QWQ1_9PSED</name>
<sequence>MLLEKRLGAEYRKQLRNERISIFFRKIWMSIYDKCSWMRFGPTFLAVSVFLILFVAFILWLKIAVNVDFPFLGFANVTQLGYMGQIGDFFGGVLNPLLSFMALIAVLFTIKMQSKELKEAKEETRIANRIQDKQTAVFERQNFESVLFRLLDVHGRLAERMRARNKGEGDLFKIVVDGVLDLVNESEAALKVKRSDLLGFDSWVEHRAQQERLNADGLGKLIESVKIVIGNDCKILLSQYFRNMYQILKLIDNFKLEVHEEGSEKGKKSKRQLRMEYFQRRQYCNILRAQISDDELKVLYFNCLMRDGHGLKYYVEKYSLLKHMDKGGFLQVSWEWSATYMETAYSDYEQISDFQIREFQKARSSSNFTHMFPHH</sequence>
<evidence type="ECO:0000313" key="2">
    <source>
        <dbReference type="EMBL" id="WMW07839.1"/>
    </source>
</evidence>
<dbReference type="Pfam" id="PF16872">
    <property type="entry name" value="putAbiC"/>
    <property type="match status" value="1"/>
</dbReference>
<dbReference type="Proteomes" id="UP001183127">
    <property type="component" value="Chromosome"/>
</dbReference>
<keyword evidence="1" id="KW-0472">Membrane</keyword>
<evidence type="ECO:0000256" key="1">
    <source>
        <dbReference type="SAM" id="Phobius"/>
    </source>
</evidence>
<dbReference type="InterPro" id="IPR031709">
    <property type="entry name" value="PutAbiC"/>
</dbReference>
<reference evidence="2 3" key="1">
    <citation type="submission" date="2023-08" db="EMBL/GenBank/DDBJ databases">
        <title>Complete Genome Sequence of Pseudomonas entomophila TVIN A01.</title>
        <authorList>
            <person name="Shelke T."/>
            <person name="Mahar N.S."/>
            <person name="Gupta I."/>
            <person name="Gupta V."/>
        </authorList>
    </citation>
    <scope>NUCLEOTIDE SEQUENCE [LARGE SCALE GENOMIC DNA]</scope>
    <source>
        <strain evidence="2 3">TVIN-A01</strain>
    </source>
</reference>
<dbReference type="EMBL" id="CP132921">
    <property type="protein sequence ID" value="WMW07839.1"/>
    <property type="molecule type" value="Genomic_DNA"/>
</dbReference>